<dbReference type="EMBL" id="JABSNO010000046">
    <property type="protein sequence ID" value="NRS94113.1"/>
    <property type="molecule type" value="Genomic_DNA"/>
</dbReference>
<reference evidence="2" key="1">
    <citation type="submission" date="2020-05" db="EMBL/GenBank/DDBJ databases">
        <title>Genomic Encyclopedia of Type Strains, Phase IV (KMG-V): Genome sequencing to study the core and pangenomes of soil and plant-associated prokaryotes.</title>
        <authorList>
            <person name="Whitman W."/>
        </authorList>
    </citation>
    <scope>NUCLEOTIDE SEQUENCE</scope>
    <source>
        <strain evidence="2">16F</strain>
    </source>
</reference>
<feature type="transmembrane region" description="Helical" evidence="1">
    <location>
        <begin position="59"/>
        <end position="79"/>
    </location>
</feature>
<evidence type="ECO:0000256" key="1">
    <source>
        <dbReference type="SAM" id="Phobius"/>
    </source>
</evidence>
<evidence type="ECO:0000313" key="3">
    <source>
        <dbReference type="Proteomes" id="UP000610746"/>
    </source>
</evidence>
<evidence type="ECO:0000313" key="2">
    <source>
        <dbReference type="EMBL" id="NRS94113.1"/>
    </source>
</evidence>
<feature type="transmembrane region" description="Helical" evidence="1">
    <location>
        <begin position="116"/>
        <end position="136"/>
    </location>
</feature>
<keyword evidence="3" id="KW-1185">Reference proteome</keyword>
<protein>
    <submittedName>
        <fullName evidence="2">Cellulose synthase/poly-beta-1,6-N-acetylglucosamine synthase-like glycosyltransferase</fullName>
    </submittedName>
</protein>
<proteinExistence type="predicted"/>
<dbReference type="Proteomes" id="UP000610746">
    <property type="component" value="Unassembled WGS sequence"/>
</dbReference>
<name>A0A8J8K9S0_9FLAO</name>
<accession>A0A8J8K9S0</accession>
<keyword evidence="1" id="KW-0812">Transmembrane</keyword>
<comment type="caution">
    <text evidence="2">The sequence shown here is derived from an EMBL/GenBank/DDBJ whole genome shotgun (WGS) entry which is preliminary data.</text>
</comment>
<dbReference type="RefSeq" id="WP_173780638.1">
    <property type="nucleotide sequence ID" value="NZ_JABSNO010000046.1"/>
</dbReference>
<keyword evidence="1" id="KW-0472">Membrane</keyword>
<sequence length="144" mass="17053">MIKMLRIFVGILILYFFVGIVNIGYEFVDLKLILKFPSTKFYYGQIDDQIKYFADSESLIINILPYILIQGILTIIFFKKKITPKKIIAKAIFLFLVLLILLYFLVSVALYYNVLWIYTVIFFLIILINVFLIKLINRESLIKY</sequence>
<feature type="transmembrane region" description="Helical" evidence="1">
    <location>
        <begin position="7"/>
        <end position="25"/>
    </location>
</feature>
<keyword evidence="1" id="KW-1133">Transmembrane helix</keyword>
<dbReference type="AlphaFoldDB" id="A0A8J8K9S0"/>
<organism evidence="2 3">
    <name type="scientific">Frigoriflavimonas asaccharolytica</name>
    <dbReference type="NCBI Taxonomy" id="2735899"/>
    <lineage>
        <taxon>Bacteria</taxon>
        <taxon>Pseudomonadati</taxon>
        <taxon>Bacteroidota</taxon>
        <taxon>Flavobacteriia</taxon>
        <taxon>Flavobacteriales</taxon>
        <taxon>Weeksellaceae</taxon>
        <taxon>Frigoriflavimonas</taxon>
    </lineage>
</organism>
<gene>
    <name evidence="2" type="ORF">HNQ03_003213</name>
</gene>
<feature type="transmembrane region" description="Helical" evidence="1">
    <location>
        <begin position="91"/>
        <end position="110"/>
    </location>
</feature>